<protein>
    <submittedName>
        <fullName evidence="2">Uncharacterized protein</fullName>
    </submittedName>
</protein>
<organism evidence="2 3">
    <name type="scientific">Mycoplasma haemofelis (strain Ohio2)</name>
    <dbReference type="NCBI Taxonomy" id="859194"/>
    <lineage>
        <taxon>Bacteria</taxon>
        <taxon>Bacillati</taxon>
        <taxon>Mycoplasmatota</taxon>
        <taxon>Mollicutes</taxon>
        <taxon>Mycoplasmataceae</taxon>
        <taxon>Mycoplasma</taxon>
    </lineage>
</organism>
<gene>
    <name evidence="2" type="ordered locus">MHF_0350</name>
</gene>
<dbReference type="EMBL" id="CP002808">
    <property type="protein sequence ID" value="AEG72629.1"/>
    <property type="molecule type" value="Genomic_DNA"/>
</dbReference>
<reference evidence="2 3" key="1">
    <citation type="journal article" date="2011" name="J. Bacteriol.">
        <title>Complete genome sequences of two hemotropic Mycoplasmas, Mycoplasma haemofelis strain Ohio2 and Mycoplasma suis strain Illinois.</title>
        <authorList>
            <person name="Messick J.B."/>
            <person name="Santos A.P."/>
            <person name="Guimaraes A.M."/>
        </authorList>
    </citation>
    <scope>NUCLEOTIDE SEQUENCE [LARGE SCALE GENOMIC DNA]</scope>
    <source>
        <strain evidence="2 3">Ohio2</strain>
    </source>
</reference>
<reference key="2">
    <citation type="submission" date="2011-05" db="EMBL/GenBank/DDBJ databases">
        <title>The Genome of Mycoplasma haemofelis Strain Ohio2, a pathogenic hemoplasma of the cat.</title>
        <authorList>
            <person name="Santos A.P."/>
            <person name="Guimaraes A.M.S."/>
            <person name="SanMiguel P.J."/>
            <person name="Martin S.W."/>
            <person name="Messick J.B."/>
        </authorList>
    </citation>
    <scope>NUCLEOTIDE SEQUENCE</scope>
    <source>
        <strain>Ohio2</strain>
    </source>
</reference>
<accession>F6FGV6</accession>
<dbReference type="AlphaFoldDB" id="F6FGV6"/>
<evidence type="ECO:0000313" key="3">
    <source>
        <dbReference type="Proteomes" id="UP000007952"/>
    </source>
</evidence>
<evidence type="ECO:0000256" key="1">
    <source>
        <dbReference type="SAM" id="MobiDB-lite"/>
    </source>
</evidence>
<dbReference type="BioCyc" id="MHAE859194:G1GR7-345-MONOMER"/>
<dbReference type="STRING" id="859194.MHF_0350"/>
<name>F6FGV6_MYCHI</name>
<sequence length="229" mass="25510">MTALAKGASAAALTGTAATGGIYFGTDLFKNENKTAISSLIKNTNPEKRLITSKGVGDDVWKKAYKAYREANKDNEKDVWGLKDWTKPNDPIVETNATEEFISKCDSNSKVEVSNKDDLLYKQVLAYCTRDTLVSDLISEGTTGKKLLDKNASDSDQTSGWQAAWKVYRTQNSSKGAGQDPWGLESWDTKKDKDELPNNYKDKCVEHANKPAYKLDDENYRNVLAWCTK</sequence>
<proteinExistence type="predicted"/>
<dbReference type="Proteomes" id="UP000007952">
    <property type="component" value="Chromosome"/>
</dbReference>
<dbReference type="KEGG" id="mhf:MHF_0350"/>
<feature type="compositionally biased region" description="Basic and acidic residues" evidence="1">
    <location>
        <begin position="187"/>
        <end position="199"/>
    </location>
</feature>
<evidence type="ECO:0000313" key="2">
    <source>
        <dbReference type="EMBL" id="AEG72629.1"/>
    </source>
</evidence>
<feature type="region of interest" description="Disordered" evidence="1">
    <location>
        <begin position="172"/>
        <end position="199"/>
    </location>
</feature>
<dbReference type="HOGENOM" id="CLU_098620_0_0_14"/>